<feature type="domain" description="PHD-type" evidence="10">
    <location>
        <begin position="873"/>
        <end position="927"/>
    </location>
</feature>
<feature type="region of interest" description="Disordered" evidence="8">
    <location>
        <begin position="114"/>
        <end position="192"/>
    </location>
</feature>
<evidence type="ECO:0000313" key="12">
    <source>
        <dbReference type="Proteomes" id="UP001177023"/>
    </source>
</evidence>
<dbReference type="Pfam" id="PF00439">
    <property type="entry name" value="Bromodomain"/>
    <property type="match status" value="1"/>
</dbReference>
<dbReference type="InterPro" id="IPR013083">
    <property type="entry name" value="Znf_RING/FYVE/PHD"/>
</dbReference>
<dbReference type="CDD" id="cd04369">
    <property type="entry name" value="Bromodomain"/>
    <property type="match status" value="1"/>
</dbReference>
<feature type="region of interest" description="Disordered" evidence="8">
    <location>
        <begin position="514"/>
        <end position="659"/>
    </location>
</feature>
<dbReference type="Proteomes" id="UP001177023">
    <property type="component" value="Unassembled WGS sequence"/>
</dbReference>
<accession>A0AA36D0Y6</accession>
<evidence type="ECO:0000256" key="8">
    <source>
        <dbReference type="SAM" id="MobiDB-lite"/>
    </source>
</evidence>
<dbReference type="InterPro" id="IPR036427">
    <property type="entry name" value="Bromodomain-like_sf"/>
</dbReference>
<feature type="compositionally biased region" description="Low complexity" evidence="8">
    <location>
        <begin position="629"/>
        <end position="640"/>
    </location>
</feature>
<reference evidence="11" key="1">
    <citation type="submission" date="2023-06" db="EMBL/GenBank/DDBJ databases">
        <authorList>
            <person name="Delattre M."/>
        </authorList>
    </citation>
    <scope>NUCLEOTIDE SEQUENCE</scope>
    <source>
        <strain evidence="11">AF72</strain>
    </source>
</reference>
<dbReference type="EMBL" id="CATQJA010002655">
    <property type="protein sequence ID" value="CAJ0579013.1"/>
    <property type="molecule type" value="Genomic_DNA"/>
</dbReference>
<feature type="compositionally biased region" description="Polar residues" evidence="8">
    <location>
        <begin position="114"/>
        <end position="140"/>
    </location>
</feature>
<feature type="domain" description="Bromo" evidence="9">
    <location>
        <begin position="955"/>
        <end position="1028"/>
    </location>
</feature>
<dbReference type="Gene3D" id="3.30.40.10">
    <property type="entry name" value="Zinc/RING finger domain, C3HC4 (zinc finger)"/>
    <property type="match status" value="1"/>
</dbReference>
<evidence type="ECO:0000259" key="9">
    <source>
        <dbReference type="PROSITE" id="PS50014"/>
    </source>
</evidence>
<dbReference type="InterPro" id="IPR019787">
    <property type="entry name" value="Znf_PHD-finger"/>
</dbReference>
<evidence type="ECO:0000256" key="3">
    <source>
        <dbReference type="ARBA" id="ARBA00022833"/>
    </source>
</evidence>
<feature type="compositionally biased region" description="Polar residues" evidence="8">
    <location>
        <begin position="167"/>
        <end position="176"/>
    </location>
</feature>
<evidence type="ECO:0000256" key="6">
    <source>
        <dbReference type="PROSITE-ProRule" id="PRU00146"/>
    </source>
</evidence>
<evidence type="ECO:0000256" key="7">
    <source>
        <dbReference type="SAM" id="Coils"/>
    </source>
</evidence>
<dbReference type="AlphaFoldDB" id="A0AA36D0Y6"/>
<evidence type="ECO:0000259" key="10">
    <source>
        <dbReference type="PROSITE" id="PS50016"/>
    </source>
</evidence>
<comment type="caution">
    <text evidence="11">The sequence shown here is derived from an EMBL/GenBank/DDBJ whole genome shotgun (WGS) entry which is preliminary data.</text>
</comment>
<dbReference type="CDD" id="cd15541">
    <property type="entry name" value="PHD_TIF1_like"/>
    <property type="match status" value="1"/>
</dbReference>
<evidence type="ECO:0000256" key="1">
    <source>
        <dbReference type="ARBA" id="ARBA00022723"/>
    </source>
</evidence>
<feature type="compositionally biased region" description="Polar residues" evidence="8">
    <location>
        <begin position="537"/>
        <end position="546"/>
    </location>
</feature>
<feature type="coiled-coil region" evidence="7">
    <location>
        <begin position="662"/>
        <end position="704"/>
    </location>
</feature>
<feature type="compositionally biased region" description="Low complexity" evidence="8">
    <location>
        <begin position="151"/>
        <end position="164"/>
    </location>
</feature>
<feature type="compositionally biased region" description="Polar residues" evidence="8">
    <location>
        <begin position="1"/>
        <end position="14"/>
    </location>
</feature>
<keyword evidence="3" id="KW-0862">Zinc</keyword>
<feature type="region of interest" description="Disordered" evidence="8">
    <location>
        <begin position="1108"/>
        <end position="1132"/>
    </location>
</feature>
<sequence length="1132" mass="127140">MFPNQNGFPQNSRSQQIPTAQQQQTAAVMNILQQMQQQQQQGNQAQNMPQAQQLTELMRMAQQQGLLPANAQQQVQRLQQAAAAQSSNGSRRGMTPQMQNLDAMRARAMFNEQFNQPGTSGQQPRRSNQQMMTSQSNAHQMAQLHPAVRGAMASSAALKAQLAQRMSGMQPSTSGTQQQQQQRRQHPAMLQAQPHRRVMPPAQQQNVSLTPDQVGLVQSSKKIVHRWQREFGGSATGLKTARETLNAKKKSFFNKASAVKIYVLSEISQKFDTLMMAAEMDIQKLLEPSTLVLNQLSEKAMMAQKLEEFITYLETGNGKINLSEAQATLDRMQALYDNLENSETMLKDGLRSMNEVNDIDVEFQMHNLDFLLDAIDITNFGYRAGKRSVDLEKKPIVFVPTPPQVNRLKLWDQLDWTHLRLRDTGNLQLNRPYRDLDQAMVGALFHAFMRWYPSPHLAGDEGIDKTKPLKWENSPRKRRVEPLKDKVCKCGARFPDGPVVWKNGVGIRRQIVPSEEHETGPEEQPMEVQPQVHAAEENQQSTTINPESVEVPEQQPPPAAEQQVIDLDSSGSNHPPEQATVPPAVNGTTSEPPPPAPVENGVKPIETVVVSDDDDIEVVQVIPSKSRSTDSTETPSTSESFNQNGHSRPVPPRPNSYNQSQIRAALAKVDAANAEVNEKSQRRLENLVQQINVHKRQEEEARVRLTLESALAAASTSATPIYEEPLGFNPGSFEAILMNQHQQMNPNVETVNLDSDGEEGNGGEVQQAEGGYQAHREPPSIARMNAAAPPVSQSLYKTAVERPSMVGQPPGKLYVDMTDPRVIARATPPKRKHKPTQQHSPGAKRPPLKKRKDAVAPLPEVVTEWTVDEDGHHNMCFCCQNKKDTNADPGCCDKCPRIYHAECHIPTIRCSMADLPDDWICSWCQPAEPTTTFQDDDFTEDERLNCIKVLLGCYKRPDYASIFIEPVDLGTELDYIKLVEKPVDFSMIAAMLDPMALDQLQNVRDFINHMNAVFMNCSIYNEAKSAVMIACKAVYQDYLGSVKKFLPAYKEKVFMFVHYYRATKKHSIRWRMLLGDTLSAPFYDEHDYAPHVVTTGNISPLRVKISLPNPEKQIKREPEDYPPPQSKRSRRK</sequence>
<dbReference type="GO" id="GO:0008270">
    <property type="term" value="F:zinc ion binding"/>
    <property type="evidence" value="ECO:0007669"/>
    <property type="project" value="UniProtKB-KW"/>
</dbReference>
<keyword evidence="4 5" id="KW-0103">Bromodomain</keyword>
<evidence type="ECO:0000256" key="4">
    <source>
        <dbReference type="ARBA" id="ARBA00023117"/>
    </source>
</evidence>
<protein>
    <submittedName>
        <fullName evidence="11">Uncharacterized protein</fullName>
    </submittedName>
</protein>
<evidence type="ECO:0000256" key="5">
    <source>
        <dbReference type="PROSITE-ProRule" id="PRU00035"/>
    </source>
</evidence>
<keyword evidence="12" id="KW-1185">Reference proteome</keyword>
<name>A0AA36D0Y6_9BILA</name>
<dbReference type="Gene3D" id="1.20.920.10">
    <property type="entry name" value="Bromodomain-like"/>
    <property type="match status" value="1"/>
</dbReference>
<feature type="region of interest" description="Disordered" evidence="8">
    <location>
        <begin position="824"/>
        <end position="857"/>
    </location>
</feature>
<keyword evidence="1" id="KW-0479">Metal-binding</keyword>
<organism evidence="11 12">
    <name type="scientific">Mesorhabditis spiculigera</name>
    <dbReference type="NCBI Taxonomy" id="96644"/>
    <lineage>
        <taxon>Eukaryota</taxon>
        <taxon>Metazoa</taxon>
        <taxon>Ecdysozoa</taxon>
        <taxon>Nematoda</taxon>
        <taxon>Chromadorea</taxon>
        <taxon>Rhabditida</taxon>
        <taxon>Rhabditina</taxon>
        <taxon>Rhabditomorpha</taxon>
        <taxon>Rhabditoidea</taxon>
        <taxon>Rhabditidae</taxon>
        <taxon>Mesorhabditinae</taxon>
        <taxon>Mesorhabditis</taxon>
    </lineage>
</organism>
<keyword evidence="2 6" id="KW-0863">Zinc-finger</keyword>
<evidence type="ECO:0000313" key="11">
    <source>
        <dbReference type="EMBL" id="CAJ0579013.1"/>
    </source>
</evidence>
<proteinExistence type="predicted"/>
<feature type="non-terminal residue" evidence="11">
    <location>
        <position position="1"/>
    </location>
</feature>
<dbReference type="InterPro" id="IPR001487">
    <property type="entry name" value="Bromodomain"/>
</dbReference>
<dbReference type="SMART" id="SM00297">
    <property type="entry name" value="BROMO"/>
    <property type="match status" value="1"/>
</dbReference>
<dbReference type="InterPro" id="IPR011011">
    <property type="entry name" value="Znf_FYVE_PHD"/>
</dbReference>
<dbReference type="SUPFAM" id="SSF57903">
    <property type="entry name" value="FYVE/PHD zinc finger"/>
    <property type="match status" value="1"/>
</dbReference>
<dbReference type="PROSITE" id="PS50016">
    <property type="entry name" value="ZF_PHD_2"/>
    <property type="match status" value="1"/>
</dbReference>
<dbReference type="InterPro" id="IPR001965">
    <property type="entry name" value="Znf_PHD"/>
</dbReference>
<gene>
    <name evidence="11" type="ORF">MSPICULIGERA_LOCUS17248</name>
</gene>
<dbReference type="SMART" id="SM00249">
    <property type="entry name" value="PHD"/>
    <property type="match status" value="1"/>
</dbReference>
<feature type="region of interest" description="Disordered" evidence="8">
    <location>
        <begin position="1"/>
        <end position="23"/>
    </location>
</feature>
<dbReference type="PROSITE" id="PS50014">
    <property type="entry name" value="BROMODOMAIN_2"/>
    <property type="match status" value="1"/>
</dbReference>
<keyword evidence="7" id="KW-0175">Coiled coil</keyword>
<evidence type="ECO:0000256" key="2">
    <source>
        <dbReference type="ARBA" id="ARBA00022771"/>
    </source>
</evidence>
<dbReference type="SUPFAM" id="SSF47370">
    <property type="entry name" value="Bromodomain"/>
    <property type="match status" value="1"/>
</dbReference>